<accession>H6RUY1</accession>
<keyword evidence="2" id="KW-1185">Reference proteome</keyword>
<dbReference type="RefSeq" id="WP_014377380.1">
    <property type="nucleotide sequence ID" value="NC_016943.1"/>
</dbReference>
<reference evidence="1 2" key="1">
    <citation type="journal article" date="2012" name="J. Bacteriol.">
        <title>Genome Sequence of Blastococcus saxobsidens DD2, a Stone-Inhabiting Bacterium.</title>
        <authorList>
            <person name="Chouaia B."/>
            <person name="Crotti E."/>
            <person name="Brusetti L."/>
            <person name="Daffonchio D."/>
            <person name="Essoussi I."/>
            <person name="Nouioui I."/>
            <person name="Sbissi I."/>
            <person name="Ghodhbane-Gtari F."/>
            <person name="Gtari M."/>
            <person name="Vacherie B."/>
            <person name="Barbe V."/>
            <person name="Medigue C."/>
            <person name="Gury J."/>
            <person name="Pujic P."/>
            <person name="Normand P."/>
        </authorList>
    </citation>
    <scope>NUCLEOTIDE SEQUENCE [LARGE SCALE GENOMIC DNA]</scope>
    <source>
        <strain evidence="1 2">DD2</strain>
    </source>
</reference>
<evidence type="ECO:0000313" key="2">
    <source>
        <dbReference type="Proteomes" id="UP000007517"/>
    </source>
</evidence>
<gene>
    <name evidence="1" type="ordered locus">BLASA_3644</name>
</gene>
<reference evidence="2" key="2">
    <citation type="submission" date="2012-02" db="EMBL/GenBank/DDBJ databases">
        <title>Complete genome sequence of Blastococcus saxobsidens strain DD2.</title>
        <authorList>
            <person name="Genoscope."/>
        </authorList>
    </citation>
    <scope>NUCLEOTIDE SEQUENCE [LARGE SCALE GENOMIC DNA]</scope>
    <source>
        <strain evidence="2">DD2</strain>
    </source>
</reference>
<evidence type="ECO:0000313" key="1">
    <source>
        <dbReference type="EMBL" id="CCG04503.1"/>
    </source>
</evidence>
<protein>
    <submittedName>
        <fullName evidence="1">Uncharacterized protein</fullName>
    </submittedName>
</protein>
<dbReference type="Proteomes" id="UP000007517">
    <property type="component" value="Chromosome"/>
</dbReference>
<organism evidence="1 2">
    <name type="scientific">Blastococcus saxobsidens (strain DD2)</name>
    <dbReference type="NCBI Taxonomy" id="1146883"/>
    <lineage>
        <taxon>Bacteria</taxon>
        <taxon>Bacillati</taxon>
        <taxon>Actinomycetota</taxon>
        <taxon>Actinomycetes</taxon>
        <taxon>Geodermatophilales</taxon>
        <taxon>Geodermatophilaceae</taxon>
        <taxon>Blastococcus</taxon>
    </lineage>
</organism>
<dbReference type="eggNOG" id="ENOG50332JT">
    <property type="taxonomic scope" value="Bacteria"/>
</dbReference>
<dbReference type="AlphaFoldDB" id="H6RUY1"/>
<dbReference type="EMBL" id="FO117623">
    <property type="protein sequence ID" value="CCG04503.1"/>
    <property type="molecule type" value="Genomic_DNA"/>
</dbReference>
<dbReference type="STRING" id="1146883.BLASA_3644"/>
<dbReference type="HOGENOM" id="CLU_111590_0_0_11"/>
<sequence length="201" mass="21796">MTAHVSQAAAGVAPRDFTFLVPNDWARVRVDDRAHCEDDVRQIARVVTRGRPDRHSLYPQVVRLLHDTVESHTREYAVEIYLSLLQSGGLPIACSMVVDVVSSRQVGAGTDGGLAAFLATAGAGDAEVLELMSGLVPRVRRRRTATVPGTTEAVETEVLQYRYPIAGGGFVLLTFATPQLQLLEPLTALFDAVAGSFRWLP</sequence>
<proteinExistence type="predicted"/>
<dbReference type="KEGG" id="bsd:BLASA_3644"/>
<name>H6RUY1_BLASD</name>